<sequence length="62" mass="6851">MTKWRKSNRSGTSGNQSDCVEVAALARNIGVRDSKDPDGPRLALSPDAWRTLVERLKHDDTA</sequence>
<comment type="caution">
    <text evidence="2">The sequence shown here is derived from an EMBL/GenBank/DDBJ whole genome shotgun (WGS) entry which is preliminary data.</text>
</comment>
<feature type="domain" description="DUF397" evidence="1">
    <location>
        <begin position="3"/>
        <end position="57"/>
    </location>
</feature>
<dbReference type="InterPro" id="IPR007278">
    <property type="entry name" value="DUF397"/>
</dbReference>
<evidence type="ECO:0000313" key="3">
    <source>
        <dbReference type="Proteomes" id="UP001596380"/>
    </source>
</evidence>
<dbReference type="Proteomes" id="UP001596380">
    <property type="component" value="Unassembled WGS sequence"/>
</dbReference>
<reference evidence="3" key="1">
    <citation type="journal article" date="2019" name="Int. J. Syst. Evol. Microbiol.">
        <title>The Global Catalogue of Microorganisms (GCM) 10K type strain sequencing project: providing services to taxonomists for standard genome sequencing and annotation.</title>
        <authorList>
            <consortium name="The Broad Institute Genomics Platform"/>
            <consortium name="The Broad Institute Genome Sequencing Center for Infectious Disease"/>
            <person name="Wu L."/>
            <person name="Ma J."/>
        </authorList>
    </citation>
    <scope>NUCLEOTIDE SEQUENCE [LARGE SCALE GENOMIC DNA]</scope>
    <source>
        <strain evidence="3">JCM 3369</strain>
    </source>
</reference>
<accession>A0ABW2CSU5</accession>
<organism evidence="2 3">
    <name type="scientific">Actinomadura yumaensis</name>
    <dbReference type="NCBI Taxonomy" id="111807"/>
    <lineage>
        <taxon>Bacteria</taxon>
        <taxon>Bacillati</taxon>
        <taxon>Actinomycetota</taxon>
        <taxon>Actinomycetes</taxon>
        <taxon>Streptosporangiales</taxon>
        <taxon>Thermomonosporaceae</taxon>
        <taxon>Actinomadura</taxon>
    </lineage>
</organism>
<proteinExistence type="predicted"/>
<name>A0ABW2CSU5_9ACTN</name>
<evidence type="ECO:0000313" key="2">
    <source>
        <dbReference type="EMBL" id="MFC6884744.1"/>
    </source>
</evidence>
<protein>
    <submittedName>
        <fullName evidence="2">DUF397 domain-containing protein</fullName>
    </submittedName>
</protein>
<dbReference type="EMBL" id="JBHSXS010000030">
    <property type="protein sequence ID" value="MFC6884744.1"/>
    <property type="molecule type" value="Genomic_DNA"/>
</dbReference>
<dbReference type="RefSeq" id="WP_160821080.1">
    <property type="nucleotide sequence ID" value="NZ_JBHSXE010000001.1"/>
</dbReference>
<keyword evidence="3" id="KW-1185">Reference proteome</keyword>
<dbReference type="Pfam" id="PF04149">
    <property type="entry name" value="DUF397"/>
    <property type="match status" value="1"/>
</dbReference>
<gene>
    <name evidence="2" type="ORF">ACFQKB_33640</name>
</gene>
<evidence type="ECO:0000259" key="1">
    <source>
        <dbReference type="Pfam" id="PF04149"/>
    </source>
</evidence>